<feature type="domain" description="LOB" evidence="2">
    <location>
        <begin position="1"/>
        <end position="102"/>
    </location>
</feature>
<accession>A0AAD4T6Z1</accession>
<dbReference type="PROSITE" id="PS50891">
    <property type="entry name" value="LOB"/>
    <property type="match status" value="1"/>
</dbReference>
<proteinExistence type="inferred from homology"/>
<evidence type="ECO:0000313" key="3">
    <source>
        <dbReference type="EMBL" id="KAI3938611.1"/>
    </source>
</evidence>
<dbReference type="Proteomes" id="UP001202328">
    <property type="component" value="Unassembled WGS sequence"/>
</dbReference>
<comment type="caution">
    <text evidence="3">The sequence shown here is derived from an EMBL/GenBank/DDBJ whole genome shotgun (WGS) entry which is preliminary data.</text>
</comment>
<reference evidence="3" key="1">
    <citation type="submission" date="2022-04" db="EMBL/GenBank/DDBJ databases">
        <title>A functionally conserved STORR gene fusion in Papaver species that diverged 16.8 million years ago.</title>
        <authorList>
            <person name="Catania T."/>
        </authorList>
    </citation>
    <scope>NUCLEOTIDE SEQUENCE</scope>
    <source>
        <strain evidence="3">S-188037</strain>
    </source>
</reference>
<keyword evidence="4" id="KW-1185">Reference proteome</keyword>
<organism evidence="3 4">
    <name type="scientific">Papaver atlanticum</name>
    <dbReference type="NCBI Taxonomy" id="357466"/>
    <lineage>
        <taxon>Eukaryota</taxon>
        <taxon>Viridiplantae</taxon>
        <taxon>Streptophyta</taxon>
        <taxon>Embryophyta</taxon>
        <taxon>Tracheophyta</taxon>
        <taxon>Spermatophyta</taxon>
        <taxon>Magnoliopsida</taxon>
        <taxon>Ranunculales</taxon>
        <taxon>Papaveraceae</taxon>
        <taxon>Papaveroideae</taxon>
        <taxon>Papaver</taxon>
    </lineage>
</organism>
<evidence type="ECO:0000259" key="2">
    <source>
        <dbReference type="PROSITE" id="PS50891"/>
    </source>
</evidence>
<name>A0AAD4T6Z1_9MAGN</name>
<dbReference type="Pfam" id="PF03195">
    <property type="entry name" value="LOB"/>
    <property type="match status" value="1"/>
</dbReference>
<evidence type="ECO:0000313" key="4">
    <source>
        <dbReference type="Proteomes" id="UP001202328"/>
    </source>
</evidence>
<feature type="non-terminal residue" evidence="3">
    <location>
        <position position="1"/>
    </location>
</feature>
<comment type="similarity">
    <text evidence="1">Belongs to the LOB domain-containing protein family.</text>
</comment>
<dbReference type="EMBL" id="JAJJMB010005516">
    <property type="protein sequence ID" value="KAI3938611.1"/>
    <property type="molecule type" value="Genomic_DNA"/>
</dbReference>
<sequence length="206" mass="23368">RVCPACRKYRRVCTKNCLHAEIIKSDDVLEDVEANFGLDNFTRLLVAGSVNLKETADTLLIEAQHRKIDPISGALGEARKRFAAKAAELQFQNKDLLNENVIMRSKIELLVKHFNEKNQLVSKFVQEQEDLNAKQFSEVAELDNKLVNIPSLKPPNLSKRRAFEQGSSSSTLLPVEVMTNQLMSTEEEMDAIDDQQAKEIWDALLR</sequence>
<dbReference type="AlphaFoldDB" id="A0AAD4T6Z1"/>
<evidence type="ECO:0000256" key="1">
    <source>
        <dbReference type="ARBA" id="ARBA00005474"/>
    </source>
</evidence>
<protein>
    <recommendedName>
        <fullName evidence="2">LOB domain-containing protein</fullName>
    </recommendedName>
</protein>
<gene>
    <name evidence="3" type="ORF">MKW98_016116</name>
</gene>
<dbReference type="InterPro" id="IPR004883">
    <property type="entry name" value="LOB"/>
</dbReference>